<dbReference type="AlphaFoldDB" id="A0A8H4NKJ4"/>
<dbReference type="Proteomes" id="UP000605986">
    <property type="component" value="Unassembled WGS sequence"/>
</dbReference>
<proteinExistence type="predicted"/>
<accession>A0A8H4NKJ4</accession>
<dbReference type="OrthoDB" id="4152607at2759"/>
<keyword evidence="2" id="KW-1185">Reference proteome</keyword>
<dbReference type="EMBL" id="JAADJG010000618">
    <property type="protein sequence ID" value="KAF4441569.1"/>
    <property type="molecule type" value="Genomic_DNA"/>
</dbReference>
<sequence length="201" mass="22853">MTSHLVSSADALSDKAVQEIVSHIASLVEDGESCMLKLFDYFNNRIEAIAESMISKPDNAIPLWKIVEECYCQAVKPSGQLEPSDYFATLESREDLLSDKQPTEDSKKEISNKWIRFWIRLLNKCPNDPTLFQPRDDLPTNPQNGPSWRISRYLFRAFGTGSTGVHNKHIIASALSKKRDKALSKNDIFSLEDQYGSEMRH</sequence>
<gene>
    <name evidence="1" type="ORF">F53441_11973</name>
</gene>
<organism evidence="1 2">
    <name type="scientific">Fusarium austroafricanum</name>
    <dbReference type="NCBI Taxonomy" id="2364996"/>
    <lineage>
        <taxon>Eukaryota</taxon>
        <taxon>Fungi</taxon>
        <taxon>Dikarya</taxon>
        <taxon>Ascomycota</taxon>
        <taxon>Pezizomycotina</taxon>
        <taxon>Sordariomycetes</taxon>
        <taxon>Hypocreomycetidae</taxon>
        <taxon>Hypocreales</taxon>
        <taxon>Nectriaceae</taxon>
        <taxon>Fusarium</taxon>
        <taxon>Fusarium concolor species complex</taxon>
    </lineage>
</organism>
<comment type="caution">
    <text evidence="1">The sequence shown here is derived from an EMBL/GenBank/DDBJ whole genome shotgun (WGS) entry which is preliminary data.</text>
</comment>
<name>A0A8H4NKJ4_9HYPO</name>
<evidence type="ECO:0000313" key="2">
    <source>
        <dbReference type="Proteomes" id="UP000605986"/>
    </source>
</evidence>
<reference evidence="1" key="1">
    <citation type="submission" date="2020-01" db="EMBL/GenBank/DDBJ databases">
        <title>Identification and distribution of gene clusters putatively required for synthesis of sphingolipid metabolism inhibitors in phylogenetically diverse species of the filamentous fungus Fusarium.</title>
        <authorList>
            <person name="Kim H.-S."/>
            <person name="Busman M."/>
            <person name="Brown D.W."/>
            <person name="Divon H."/>
            <person name="Uhlig S."/>
            <person name="Proctor R.H."/>
        </authorList>
    </citation>
    <scope>NUCLEOTIDE SEQUENCE</scope>
    <source>
        <strain evidence="1">NRRL 53441</strain>
    </source>
</reference>
<protein>
    <submittedName>
        <fullName evidence="1">Uncharacterized protein</fullName>
    </submittedName>
</protein>
<evidence type="ECO:0000313" key="1">
    <source>
        <dbReference type="EMBL" id="KAF4441569.1"/>
    </source>
</evidence>